<dbReference type="Proteomes" id="UP000190065">
    <property type="component" value="Unassembled WGS sequence"/>
</dbReference>
<name>A0A1T4M1M1_9BACT</name>
<gene>
    <name evidence="1" type="ORF">SAMN02745202_00595</name>
</gene>
<dbReference type="RefSeq" id="WP_262502852.1">
    <property type="nucleotide sequence ID" value="NZ_FUXK01000005.1"/>
</dbReference>
<proteinExistence type="predicted"/>
<dbReference type="AlphaFoldDB" id="A0A1T4M1M1"/>
<reference evidence="1 2" key="1">
    <citation type="submission" date="2017-02" db="EMBL/GenBank/DDBJ databases">
        <authorList>
            <person name="Peterson S.W."/>
        </authorList>
    </citation>
    <scope>NUCLEOTIDE SEQUENCE [LARGE SCALE GENOMIC DNA]</scope>
    <source>
        <strain evidence="1 2">ATCC 43324</strain>
    </source>
</reference>
<evidence type="ECO:0000313" key="2">
    <source>
        <dbReference type="Proteomes" id="UP000190065"/>
    </source>
</evidence>
<dbReference type="EMBL" id="FUXK01000005">
    <property type="protein sequence ID" value="SJZ60899.1"/>
    <property type="molecule type" value="Genomic_DNA"/>
</dbReference>
<sequence length="42" mass="4969">MKRQPHIRSYARAPKANRFLHVEEKLAPHAINFININTNKNE</sequence>
<dbReference type="STRING" id="28136.SAMN02745202_00595"/>
<organism evidence="1 2">
    <name type="scientific">Segatella oulorum</name>
    <dbReference type="NCBI Taxonomy" id="28136"/>
    <lineage>
        <taxon>Bacteria</taxon>
        <taxon>Pseudomonadati</taxon>
        <taxon>Bacteroidota</taxon>
        <taxon>Bacteroidia</taxon>
        <taxon>Bacteroidales</taxon>
        <taxon>Prevotellaceae</taxon>
        <taxon>Segatella</taxon>
    </lineage>
</organism>
<accession>A0A1T4M1M1</accession>
<evidence type="ECO:0000313" key="1">
    <source>
        <dbReference type="EMBL" id="SJZ60899.1"/>
    </source>
</evidence>
<protein>
    <submittedName>
        <fullName evidence="1">Uncharacterized protein</fullName>
    </submittedName>
</protein>